<dbReference type="OrthoDB" id="5869821at2759"/>
<keyword evidence="1" id="KW-0472">Membrane</keyword>
<keyword evidence="1" id="KW-1133">Transmembrane helix</keyword>
<proteinExistence type="predicted"/>
<evidence type="ECO:0000256" key="1">
    <source>
        <dbReference type="SAM" id="Phobius"/>
    </source>
</evidence>
<dbReference type="Proteomes" id="UP000783686">
    <property type="component" value="Unassembled WGS sequence"/>
</dbReference>
<comment type="caution">
    <text evidence="2">The sequence shown here is derived from an EMBL/GenBank/DDBJ whole genome shotgun (WGS) entry which is preliminary data.</text>
</comment>
<accession>A0A811KE60</accession>
<evidence type="ECO:0008006" key="4">
    <source>
        <dbReference type="Google" id="ProtNLM"/>
    </source>
</evidence>
<dbReference type="AlphaFoldDB" id="A0A811KE60"/>
<feature type="transmembrane region" description="Helical" evidence="1">
    <location>
        <begin position="31"/>
        <end position="53"/>
    </location>
</feature>
<evidence type="ECO:0000313" key="3">
    <source>
        <dbReference type="Proteomes" id="UP000614601"/>
    </source>
</evidence>
<sequence>MILSMIWALVHRCAFANHHWLRDLFENSYKIYIYILLFHIVLTIFLLFIFYYVIITDPTELRKEFLLRVPNLAQLADTKYYVCLKYSNWIRMNGVAVIFLNILIFGGTMYMYLSLYVVLRRNEKFLHTRTAKMQYILFNAVSFQILNYYLMALLPMSLSALSFSLAWSYSEEVATITEALMALHGIIDYFCIVYFITPYRRAVLNWCFRGRYSDSTIGCSVRRKSEFKSNITRLYNESPSVSPLSHQIFELPERHKKHRQSMLLSMLFRKSLY</sequence>
<gene>
    <name evidence="2" type="ORF">BOKJ2_LOCUS5262</name>
</gene>
<keyword evidence="1" id="KW-0812">Transmembrane</keyword>
<reference evidence="2" key="1">
    <citation type="submission" date="2020-09" db="EMBL/GenBank/DDBJ databases">
        <authorList>
            <person name="Kikuchi T."/>
        </authorList>
    </citation>
    <scope>NUCLEOTIDE SEQUENCE</scope>
    <source>
        <strain evidence="2">SH1</strain>
    </source>
</reference>
<keyword evidence="3" id="KW-1185">Reference proteome</keyword>
<dbReference type="EMBL" id="CAJFCW020000003">
    <property type="protein sequence ID" value="CAG9101549.1"/>
    <property type="molecule type" value="Genomic_DNA"/>
</dbReference>
<feature type="transmembrane region" description="Helical" evidence="1">
    <location>
        <begin position="94"/>
        <end position="119"/>
    </location>
</feature>
<organism evidence="2 3">
    <name type="scientific">Bursaphelenchus okinawaensis</name>
    <dbReference type="NCBI Taxonomy" id="465554"/>
    <lineage>
        <taxon>Eukaryota</taxon>
        <taxon>Metazoa</taxon>
        <taxon>Ecdysozoa</taxon>
        <taxon>Nematoda</taxon>
        <taxon>Chromadorea</taxon>
        <taxon>Rhabditida</taxon>
        <taxon>Tylenchina</taxon>
        <taxon>Tylenchomorpha</taxon>
        <taxon>Aphelenchoidea</taxon>
        <taxon>Aphelenchoididae</taxon>
        <taxon>Bursaphelenchus</taxon>
    </lineage>
</organism>
<dbReference type="Pfam" id="PF10318">
    <property type="entry name" value="7TM_GPCR_Srh"/>
    <property type="match status" value="1"/>
</dbReference>
<name>A0A811KE60_9BILA</name>
<feature type="transmembrane region" description="Helical" evidence="1">
    <location>
        <begin position="140"/>
        <end position="167"/>
    </location>
</feature>
<dbReference type="Proteomes" id="UP000614601">
    <property type="component" value="Unassembled WGS sequence"/>
</dbReference>
<dbReference type="InterPro" id="IPR019422">
    <property type="entry name" value="7TM_GPCR_serpentine_rcpt_Srh"/>
</dbReference>
<evidence type="ECO:0000313" key="2">
    <source>
        <dbReference type="EMBL" id="CAD5213777.1"/>
    </source>
</evidence>
<dbReference type="EMBL" id="CAJFDH010000003">
    <property type="protein sequence ID" value="CAD5213777.1"/>
    <property type="molecule type" value="Genomic_DNA"/>
</dbReference>
<protein>
    <recommendedName>
        <fullName evidence="4">G_PROTEIN_RECEP_F1_2 domain-containing protein</fullName>
    </recommendedName>
</protein>
<feature type="transmembrane region" description="Helical" evidence="1">
    <location>
        <begin position="179"/>
        <end position="196"/>
    </location>
</feature>